<keyword evidence="3" id="KW-0540">Nuclease</keyword>
<keyword evidence="14" id="KW-1185">Reference proteome</keyword>
<dbReference type="Proteomes" id="UP000019132">
    <property type="component" value="Unassembled WGS sequence"/>
</dbReference>
<sequence length="191" mass="21258">MVEDVMELLRLFGVPYLVCPMEAEAQCAALEQLGLVDGIITDDSDIFPFGGKKVYKNIFHNQKFVEAFFAQDIEKELGFSQEEMIALALLLGSDYTDGIRGIGIVNATEVVNAYPGLAGLEDFKKWVQAFDLAEEAQRLKDKKAKKSDSEIAEMTKAATAGRGVQTRIDQFFTNYDDEQALAVRCREPNES</sequence>
<dbReference type="PRINTS" id="PR00853">
    <property type="entry name" value="XPGRADSUPER"/>
</dbReference>
<dbReference type="PANTHER" id="PTHR16171">
    <property type="entry name" value="DNA REPAIR PROTEIN COMPLEMENTING XP-G CELLS-RELATED"/>
    <property type="match status" value="1"/>
</dbReference>
<evidence type="ECO:0000256" key="10">
    <source>
        <dbReference type="ARBA" id="ARBA00023242"/>
    </source>
</evidence>
<keyword evidence="7" id="KW-0378">Hydrolase</keyword>
<dbReference type="PANTHER" id="PTHR16171:SF7">
    <property type="entry name" value="DNA REPAIR PROTEIN RAD2"/>
    <property type="match status" value="1"/>
</dbReference>
<comment type="similarity">
    <text evidence="11">Belongs to the XPG/RAD2 endonuclease family. GEN subfamily.</text>
</comment>
<dbReference type="SMART" id="SM00484">
    <property type="entry name" value="XPGI"/>
    <property type="match status" value="1"/>
</dbReference>
<proteinExistence type="inferred from homology"/>
<dbReference type="InParanoid" id="K3WLQ1"/>
<reference evidence="14" key="2">
    <citation type="submission" date="2010-04" db="EMBL/GenBank/DDBJ databases">
        <authorList>
            <person name="Buell R."/>
            <person name="Hamilton J."/>
            <person name="Hostetler J."/>
        </authorList>
    </citation>
    <scope>NUCLEOTIDE SEQUENCE [LARGE SCALE GENOMIC DNA]</scope>
    <source>
        <strain evidence="14">DAOM:BR144</strain>
    </source>
</reference>
<evidence type="ECO:0000256" key="2">
    <source>
        <dbReference type="ARBA" id="ARBA00004123"/>
    </source>
</evidence>
<dbReference type="SMART" id="SM00279">
    <property type="entry name" value="HhH2"/>
    <property type="match status" value="1"/>
</dbReference>
<dbReference type="Gene3D" id="1.10.150.20">
    <property type="entry name" value="5' to 3' exonuclease, C-terminal subdomain"/>
    <property type="match status" value="1"/>
</dbReference>
<dbReference type="Gene3D" id="3.40.50.1010">
    <property type="entry name" value="5'-nuclease"/>
    <property type="match status" value="1"/>
</dbReference>
<dbReference type="VEuPathDB" id="FungiDB:PYU1_G005881"/>
<dbReference type="InterPro" id="IPR006086">
    <property type="entry name" value="XPG-I_dom"/>
</dbReference>
<evidence type="ECO:0000259" key="12">
    <source>
        <dbReference type="SMART" id="SM00484"/>
    </source>
</evidence>
<comment type="cofactor">
    <cofactor evidence="1">
        <name>Mg(2+)</name>
        <dbReference type="ChEBI" id="CHEBI:18420"/>
    </cofactor>
</comment>
<dbReference type="AlphaFoldDB" id="K3WLQ1"/>
<dbReference type="CDD" id="cd09868">
    <property type="entry name" value="PIN_XPG_RAD2"/>
    <property type="match status" value="1"/>
</dbReference>
<dbReference type="SUPFAM" id="SSF88723">
    <property type="entry name" value="PIN domain-like"/>
    <property type="match status" value="1"/>
</dbReference>
<name>K3WLQ1_GLOUD</name>
<comment type="subcellular location">
    <subcellularLocation>
        <location evidence="2">Nucleus</location>
    </subcellularLocation>
</comment>
<evidence type="ECO:0000313" key="13">
    <source>
        <dbReference type="EnsemblProtists" id="PYU1_T005893"/>
    </source>
</evidence>
<feature type="domain" description="XPG-I" evidence="12">
    <location>
        <begin position="10"/>
        <end position="79"/>
    </location>
</feature>
<dbReference type="InterPro" id="IPR008918">
    <property type="entry name" value="HhH2"/>
</dbReference>
<keyword evidence="10" id="KW-0539">Nucleus</keyword>
<dbReference type="GO" id="GO:0046872">
    <property type="term" value="F:metal ion binding"/>
    <property type="evidence" value="ECO:0007669"/>
    <property type="project" value="UniProtKB-KW"/>
</dbReference>
<evidence type="ECO:0000256" key="6">
    <source>
        <dbReference type="ARBA" id="ARBA00022763"/>
    </source>
</evidence>
<evidence type="ECO:0000256" key="5">
    <source>
        <dbReference type="ARBA" id="ARBA00022759"/>
    </source>
</evidence>
<dbReference type="STRING" id="431595.K3WLQ1"/>
<dbReference type="EnsemblProtists" id="PYU1_T005893">
    <property type="protein sequence ID" value="PYU1_T005893"/>
    <property type="gene ID" value="PYU1_G005881"/>
</dbReference>
<dbReference type="GO" id="GO:0006281">
    <property type="term" value="P:DNA repair"/>
    <property type="evidence" value="ECO:0007669"/>
    <property type="project" value="UniProtKB-KW"/>
</dbReference>
<keyword evidence="9" id="KW-0234">DNA repair</keyword>
<dbReference type="GO" id="GO:0003697">
    <property type="term" value="F:single-stranded DNA binding"/>
    <property type="evidence" value="ECO:0007669"/>
    <property type="project" value="TreeGrafter"/>
</dbReference>
<dbReference type="EMBL" id="GL376573">
    <property type="status" value="NOT_ANNOTATED_CDS"/>
    <property type="molecule type" value="Genomic_DNA"/>
</dbReference>
<dbReference type="GO" id="GO:0005634">
    <property type="term" value="C:nucleus"/>
    <property type="evidence" value="ECO:0007669"/>
    <property type="project" value="UniProtKB-SubCell"/>
</dbReference>
<organism evidence="13 14">
    <name type="scientific">Globisporangium ultimum (strain ATCC 200006 / CBS 805.95 / DAOM BR144)</name>
    <name type="common">Pythium ultimum</name>
    <dbReference type="NCBI Taxonomy" id="431595"/>
    <lineage>
        <taxon>Eukaryota</taxon>
        <taxon>Sar</taxon>
        <taxon>Stramenopiles</taxon>
        <taxon>Oomycota</taxon>
        <taxon>Peronosporomycetes</taxon>
        <taxon>Pythiales</taxon>
        <taxon>Pythiaceae</taxon>
        <taxon>Globisporangium</taxon>
    </lineage>
</organism>
<reference evidence="13" key="3">
    <citation type="submission" date="2015-02" db="UniProtKB">
        <authorList>
            <consortium name="EnsemblProtists"/>
        </authorList>
    </citation>
    <scope>IDENTIFICATION</scope>
    <source>
        <strain evidence="13">DAOM BR144</strain>
    </source>
</reference>
<keyword evidence="6" id="KW-0227">DNA damage</keyword>
<protein>
    <recommendedName>
        <fullName evidence="12">XPG-I domain-containing protein</fullName>
    </recommendedName>
</protein>
<evidence type="ECO:0000256" key="7">
    <source>
        <dbReference type="ARBA" id="ARBA00022801"/>
    </source>
</evidence>
<evidence type="ECO:0000256" key="9">
    <source>
        <dbReference type="ARBA" id="ARBA00023204"/>
    </source>
</evidence>
<dbReference type="eggNOG" id="KOG2520">
    <property type="taxonomic scope" value="Eukaryota"/>
</dbReference>
<dbReference type="SUPFAM" id="SSF47807">
    <property type="entry name" value="5' to 3' exonuclease, C-terminal subdomain"/>
    <property type="match status" value="1"/>
</dbReference>
<evidence type="ECO:0000256" key="11">
    <source>
        <dbReference type="ARBA" id="ARBA00038112"/>
    </source>
</evidence>
<evidence type="ECO:0000256" key="1">
    <source>
        <dbReference type="ARBA" id="ARBA00001946"/>
    </source>
</evidence>
<dbReference type="FunFam" id="1.10.150.20:FF:000030">
    <property type="entry name" value="Flap endonuclease GEN-like 1"/>
    <property type="match status" value="1"/>
</dbReference>
<dbReference type="InterPro" id="IPR036279">
    <property type="entry name" value="5-3_exonuclease_C_sf"/>
</dbReference>
<reference evidence="14" key="1">
    <citation type="journal article" date="2010" name="Genome Biol.">
        <title>Genome sequence of the necrotrophic plant pathogen Pythium ultimum reveals original pathogenicity mechanisms and effector repertoire.</title>
        <authorList>
            <person name="Levesque C.A."/>
            <person name="Brouwer H."/>
            <person name="Cano L."/>
            <person name="Hamilton J.P."/>
            <person name="Holt C."/>
            <person name="Huitema E."/>
            <person name="Raffaele S."/>
            <person name="Robideau G.P."/>
            <person name="Thines M."/>
            <person name="Win J."/>
            <person name="Zerillo M.M."/>
            <person name="Beakes G.W."/>
            <person name="Boore J.L."/>
            <person name="Busam D."/>
            <person name="Dumas B."/>
            <person name="Ferriera S."/>
            <person name="Fuerstenberg S.I."/>
            <person name="Gachon C.M."/>
            <person name="Gaulin E."/>
            <person name="Govers F."/>
            <person name="Grenville-Briggs L."/>
            <person name="Horner N."/>
            <person name="Hostetler J."/>
            <person name="Jiang R.H."/>
            <person name="Johnson J."/>
            <person name="Krajaejun T."/>
            <person name="Lin H."/>
            <person name="Meijer H.J."/>
            <person name="Moore B."/>
            <person name="Morris P."/>
            <person name="Phuntmart V."/>
            <person name="Puiu D."/>
            <person name="Shetty J."/>
            <person name="Stajich J.E."/>
            <person name="Tripathy S."/>
            <person name="Wawra S."/>
            <person name="van West P."/>
            <person name="Whitty B.R."/>
            <person name="Coutinho P.M."/>
            <person name="Henrissat B."/>
            <person name="Martin F."/>
            <person name="Thomas P.D."/>
            <person name="Tyler B.M."/>
            <person name="De Vries R.P."/>
            <person name="Kamoun S."/>
            <person name="Yandell M."/>
            <person name="Tisserat N."/>
            <person name="Buell C.R."/>
        </authorList>
    </citation>
    <scope>NUCLEOTIDE SEQUENCE</scope>
    <source>
        <strain evidence="14">DAOM:BR144</strain>
    </source>
</reference>
<accession>K3WLQ1</accession>
<dbReference type="Pfam" id="PF00867">
    <property type="entry name" value="XPG_I"/>
    <property type="match status" value="1"/>
</dbReference>
<evidence type="ECO:0000256" key="3">
    <source>
        <dbReference type="ARBA" id="ARBA00022722"/>
    </source>
</evidence>
<keyword evidence="5" id="KW-0255">Endonuclease</keyword>
<dbReference type="InterPro" id="IPR029060">
    <property type="entry name" value="PIN-like_dom_sf"/>
</dbReference>
<keyword evidence="8" id="KW-0460">Magnesium</keyword>
<keyword evidence="4" id="KW-0479">Metal-binding</keyword>
<dbReference type="HOGENOM" id="CLU_1424118_0_0_1"/>
<evidence type="ECO:0000256" key="8">
    <source>
        <dbReference type="ARBA" id="ARBA00022842"/>
    </source>
</evidence>
<evidence type="ECO:0000313" key="14">
    <source>
        <dbReference type="Proteomes" id="UP000019132"/>
    </source>
</evidence>
<dbReference type="GO" id="GO:0048256">
    <property type="term" value="F:flap endonuclease activity"/>
    <property type="evidence" value="ECO:0007669"/>
    <property type="project" value="UniProtKB-ARBA"/>
</dbReference>
<dbReference type="InterPro" id="IPR006084">
    <property type="entry name" value="XPG/Rad2"/>
</dbReference>
<evidence type="ECO:0000256" key="4">
    <source>
        <dbReference type="ARBA" id="ARBA00022723"/>
    </source>
</evidence>